<protein>
    <submittedName>
        <fullName evidence="7">Cytochrome c oxidase assembly protein</fullName>
    </submittedName>
</protein>
<evidence type="ECO:0000256" key="5">
    <source>
        <dbReference type="ARBA" id="ARBA00023136"/>
    </source>
</evidence>
<comment type="caution">
    <text evidence="7">The sequence shown here is derived from an EMBL/GenBank/DDBJ whole genome shotgun (WGS) entry which is preliminary data.</text>
</comment>
<dbReference type="GO" id="GO:0005886">
    <property type="term" value="C:plasma membrane"/>
    <property type="evidence" value="ECO:0007669"/>
    <property type="project" value="UniProtKB-SubCell"/>
</dbReference>
<evidence type="ECO:0000256" key="6">
    <source>
        <dbReference type="SAM" id="Phobius"/>
    </source>
</evidence>
<dbReference type="Pfam" id="PF09678">
    <property type="entry name" value="Caa3_CtaG"/>
    <property type="match status" value="1"/>
</dbReference>
<feature type="transmembrane region" description="Helical" evidence="6">
    <location>
        <begin position="32"/>
        <end position="52"/>
    </location>
</feature>
<keyword evidence="5 6" id="KW-0472">Membrane</keyword>
<organism evidence="7 8">
    <name type="scientific">Cryobacterium zhongshanensis</name>
    <dbReference type="NCBI Taxonomy" id="2928153"/>
    <lineage>
        <taxon>Bacteria</taxon>
        <taxon>Bacillati</taxon>
        <taxon>Actinomycetota</taxon>
        <taxon>Actinomycetes</taxon>
        <taxon>Micrococcales</taxon>
        <taxon>Microbacteriaceae</taxon>
        <taxon>Cryobacterium</taxon>
    </lineage>
</organism>
<feature type="transmembrane region" description="Helical" evidence="6">
    <location>
        <begin position="64"/>
        <end position="85"/>
    </location>
</feature>
<feature type="transmembrane region" description="Helical" evidence="6">
    <location>
        <begin position="219"/>
        <end position="240"/>
    </location>
</feature>
<gene>
    <name evidence="7" type="ORF">MQH31_11670</name>
</gene>
<dbReference type="AlphaFoldDB" id="A0AA41UFC9"/>
<name>A0AA41UFC9_9MICO</name>
<feature type="transmembrane region" description="Helical" evidence="6">
    <location>
        <begin position="97"/>
        <end position="117"/>
    </location>
</feature>
<accession>A0AA41UFC9</accession>
<feature type="transmembrane region" description="Helical" evidence="6">
    <location>
        <begin position="260"/>
        <end position="281"/>
    </location>
</feature>
<dbReference type="InterPro" id="IPR019108">
    <property type="entry name" value="Caa3_assmbl_CtaG-rel"/>
</dbReference>
<dbReference type="RefSeq" id="WP_243012201.1">
    <property type="nucleotide sequence ID" value="NZ_JALGAR010000003.1"/>
</dbReference>
<dbReference type="Proteomes" id="UP001165341">
    <property type="component" value="Unassembled WGS sequence"/>
</dbReference>
<evidence type="ECO:0000256" key="4">
    <source>
        <dbReference type="ARBA" id="ARBA00022989"/>
    </source>
</evidence>
<evidence type="ECO:0000256" key="2">
    <source>
        <dbReference type="ARBA" id="ARBA00022475"/>
    </source>
</evidence>
<keyword evidence="4 6" id="KW-1133">Transmembrane helix</keyword>
<sequence>MTGPGVDGPVWIPSLPPSLEQFLAPNLQPLPVLPILGLIVAAAYLAGAIRLWTRGYRWSWIRTACFLLGSALLVVITGAGIEGYGLRMFSVFMLQQLTLMMVIPPLLLLGSPGTLLLRATPHRGIGRLTLQAALGCLRSRAAKFALHPVLVIPLMVLSLFGLYLSGAANVLLRSWIGHVSLEALFLFVGILIAAPLVSADPLPRRTSYVSRLFDAFVEMQLHAGFGLVLTLSVAPVVAFFSDAPAAWNVDPVRDQWMAGALAWTYGEVPLLVLLIVTLVRWQRQDTTRAVRAQDRTDAEMEEYNEYLRGLHSPRSSA</sequence>
<feature type="transmembrane region" description="Helical" evidence="6">
    <location>
        <begin position="175"/>
        <end position="198"/>
    </location>
</feature>
<reference evidence="7" key="1">
    <citation type="submission" date="2022-03" db="EMBL/GenBank/DDBJ databases">
        <title>Cryobacterium sp. nov. strain ZS14-85, isolated from Antarctic soil.</title>
        <authorList>
            <person name="Li J."/>
            <person name="Niu G."/>
        </authorList>
    </citation>
    <scope>NUCLEOTIDE SEQUENCE</scope>
    <source>
        <strain evidence="7">ZS14-85</strain>
    </source>
</reference>
<evidence type="ECO:0000313" key="8">
    <source>
        <dbReference type="Proteomes" id="UP001165341"/>
    </source>
</evidence>
<comment type="subcellular location">
    <subcellularLocation>
        <location evidence="1">Cell membrane</location>
        <topology evidence="1">Multi-pass membrane protein</topology>
    </subcellularLocation>
</comment>
<feature type="transmembrane region" description="Helical" evidence="6">
    <location>
        <begin position="144"/>
        <end position="163"/>
    </location>
</feature>
<keyword evidence="2" id="KW-1003">Cell membrane</keyword>
<evidence type="ECO:0000256" key="1">
    <source>
        <dbReference type="ARBA" id="ARBA00004651"/>
    </source>
</evidence>
<evidence type="ECO:0000313" key="7">
    <source>
        <dbReference type="EMBL" id="MCI4658463.1"/>
    </source>
</evidence>
<dbReference type="EMBL" id="JALGAR010000003">
    <property type="protein sequence ID" value="MCI4658463.1"/>
    <property type="molecule type" value="Genomic_DNA"/>
</dbReference>
<evidence type="ECO:0000256" key="3">
    <source>
        <dbReference type="ARBA" id="ARBA00022692"/>
    </source>
</evidence>
<proteinExistence type="predicted"/>
<keyword evidence="8" id="KW-1185">Reference proteome</keyword>
<keyword evidence="3 6" id="KW-0812">Transmembrane</keyword>